<dbReference type="eggNOG" id="ENOG502ZD9V">
    <property type="taxonomic scope" value="Bacteria"/>
</dbReference>
<dbReference type="Proteomes" id="UP000001916">
    <property type="component" value="Chromosome"/>
</dbReference>
<keyword evidence="1" id="KW-0732">Signal</keyword>
<sequence>MRLVCLIGLCFGLALAQVAPRPVPPPRPPEEPRTPQTVTLEVQVWRQGQPAAGLRVLLWRLGPGGRQLPAEMGAALRLTDSEGRARWNGLEPGHWGVQLRDPQSGLLLSVPLTADFMAAPLVVGPYRIQLGLTPP</sequence>
<reference evidence="2 3" key="1">
    <citation type="journal article" date="2010" name="Stand. Genomic Sci.">
        <title>Complete genome sequence of Meiothermus silvanus type strain (VI-R2).</title>
        <authorList>
            <person name="Sikorski J."/>
            <person name="Tindall B.J."/>
            <person name="Lowry S."/>
            <person name="Lucas S."/>
            <person name="Nolan M."/>
            <person name="Copeland A."/>
            <person name="Glavina Del Rio T."/>
            <person name="Tice H."/>
            <person name="Cheng J.F."/>
            <person name="Han C."/>
            <person name="Pitluck S."/>
            <person name="Liolios K."/>
            <person name="Ivanova N."/>
            <person name="Mavromatis K."/>
            <person name="Mikhailova N."/>
            <person name="Pati A."/>
            <person name="Goodwin L."/>
            <person name="Chen A."/>
            <person name="Palaniappan K."/>
            <person name="Land M."/>
            <person name="Hauser L."/>
            <person name="Chang Y.J."/>
            <person name="Jeffries C.D."/>
            <person name="Rohde M."/>
            <person name="Goker M."/>
            <person name="Woyke T."/>
            <person name="Bristow J."/>
            <person name="Eisen J.A."/>
            <person name="Markowitz V."/>
            <person name="Hugenholtz P."/>
            <person name="Kyrpides N.C."/>
            <person name="Klenk H.P."/>
            <person name="Lapidus A."/>
        </authorList>
    </citation>
    <scope>NUCLEOTIDE SEQUENCE [LARGE SCALE GENOMIC DNA]</scope>
    <source>
        <strain evidence="3">ATCC 700542 / DSM 9946 / VI-R2</strain>
    </source>
</reference>
<feature type="signal peptide" evidence="1">
    <location>
        <begin position="1"/>
        <end position="16"/>
    </location>
</feature>
<dbReference type="KEGG" id="msv:Mesil_0372"/>
<dbReference type="STRING" id="526227.Mesil_0372"/>
<evidence type="ECO:0000313" key="3">
    <source>
        <dbReference type="Proteomes" id="UP000001916"/>
    </source>
</evidence>
<dbReference type="OrthoDB" id="9907602at2"/>
<accession>D7BI39</accession>
<organism evidence="2 3">
    <name type="scientific">Allomeiothermus silvanus (strain ATCC 700542 / DSM 9946 / NBRC 106475 / NCIMB 13440 / VI-R2)</name>
    <name type="common">Thermus silvanus</name>
    <dbReference type="NCBI Taxonomy" id="526227"/>
    <lineage>
        <taxon>Bacteria</taxon>
        <taxon>Thermotogati</taxon>
        <taxon>Deinococcota</taxon>
        <taxon>Deinococci</taxon>
        <taxon>Thermales</taxon>
        <taxon>Thermaceae</taxon>
        <taxon>Allomeiothermus</taxon>
    </lineage>
</organism>
<feature type="chain" id="PRO_5003093453" description="DUF2141 domain-containing protein" evidence="1">
    <location>
        <begin position="17"/>
        <end position="135"/>
    </location>
</feature>
<dbReference type="HOGENOM" id="CLU_1883287_0_0_0"/>
<dbReference type="AlphaFoldDB" id="D7BI39"/>
<dbReference type="EMBL" id="CP002042">
    <property type="protein sequence ID" value="ADH62313.1"/>
    <property type="molecule type" value="Genomic_DNA"/>
</dbReference>
<gene>
    <name evidence="2" type="ordered locus">Mesil_0372</name>
</gene>
<dbReference type="RefSeq" id="WP_013156920.1">
    <property type="nucleotide sequence ID" value="NC_014212.1"/>
</dbReference>
<keyword evidence="3" id="KW-1185">Reference proteome</keyword>
<name>D7BI39_ALLS1</name>
<proteinExistence type="predicted"/>
<evidence type="ECO:0000256" key="1">
    <source>
        <dbReference type="SAM" id="SignalP"/>
    </source>
</evidence>
<evidence type="ECO:0000313" key="2">
    <source>
        <dbReference type="EMBL" id="ADH62313.1"/>
    </source>
</evidence>
<protein>
    <recommendedName>
        <fullName evidence="4">DUF2141 domain-containing protein</fullName>
    </recommendedName>
</protein>
<evidence type="ECO:0008006" key="4">
    <source>
        <dbReference type="Google" id="ProtNLM"/>
    </source>
</evidence>